<dbReference type="Pfam" id="PF14520">
    <property type="entry name" value="HHH_5"/>
    <property type="match status" value="1"/>
</dbReference>
<evidence type="ECO:0000256" key="5">
    <source>
        <dbReference type="ARBA" id="ARBA00023204"/>
    </source>
</evidence>
<dbReference type="SUPFAM" id="SSF47781">
    <property type="entry name" value="RuvA domain 2-like"/>
    <property type="match status" value="1"/>
</dbReference>
<dbReference type="SUPFAM" id="SSF46929">
    <property type="entry name" value="DNA helicase RuvA subunit, C-terminal domain"/>
    <property type="match status" value="1"/>
</dbReference>
<feature type="domain" description="Holliday junction DNA helicase RuvA C-terminal" evidence="8">
    <location>
        <begin position="150"/>
        <end position="195"/>
    </location>
</feature>
<comment type="subunit">
    <text evidence="6">Homotetramer. Forms an RuvA(8)-RuvB(12)-Holliday junction (HJ) complex. HJ DNA is sandwiched between 2 RuvA tetramers; dsDNA enters through RuvA and exits via RuvB. An RuvB hexamer assembles on each DNA strand where it exits the tetramer. Each RuvB hexamer is contacted by two RuvA subunits (via domain III) on 2 adjacent RuvB subunits; this complex drives branch migration. In the full resolvosome a probable DNA-RuvA(4)-RuvB(12)-RuvC(2) complex forms which resolves the HJ.</text>
</comment>
<organism evidence="9">
    <name type="scientific">Gulosibacter sediminis</name>
    <dbReference type="NCBI Taxonomy" id="1729695"/>
    <lineage>
        <taxon>Bacteria</taxon>
        <taxon>Bacillati</taxon>
        <taxon>Actinomycetota</taxon>
        <taxon>Actinomycetes</taxon>
        <taxon>Micrococcales</taxon>
        <taxon>Microbacteriaceae</taxon>
        <taxon>Gulosibacter</taxon>
    </lineage>
</organism>
<keyword evidence="2 6" id="KW-0227">DNA damage</keyword>
<comment type="subcellular location">
    <subcellularLocation>
        <location evidence="6">Cytoplasm</location>
    </subcellularLocation>
</comment>
<gene>
    <name evidence="6 9" type="primary">ruvA</name>
    <name evidence="9" type="ORF">M3M28_06930</name>
</gene>
<dbReference type="EMBL" id="CP097160">
    <property type="protein sequence ID" value="UQN13819.1"/>
    <property type="molecule type" value="Genomic_DNA"/>
</dbReference>
<dbReference type="InterPro" id="IPR011114">
    <property type="entry name" value="RuvA_C"/>
</dbReference>
<dbReference type="InterPro" id="IPR010994">
    <property type="entry name" value="RuvA_2-like"/>
</dbReference>
<dbReference type="SUPFAM" id="SSF50249">
    <property type="entry name" value="Nucleic acid-binding proteins"/>
    <property type="match status" value="1"/>
</dbReference>
<proteinExistence type="inferred from homology"/>
<dbReference type="InterPro" id="IPR036267">
    <property type="entry name" value="RuvA_C_sf"/>
</dbReference>
<comment type="function">
    <text evidence="6">The RuvA-RuvB-RuvC complex processes Holliday junction (HJ) DNA during genetic recombination and DNA repair, while the RuvA-RuvB complex plays an important role in the rescue of blocked DNA replication forks via replication fork reversal (RFR). RuvA specifically binds to HJ cruciform DNA, conferring on it an open structure. The RuvB hexamer acts as an ATP-dependent pump, pulling dsDNA into and through the RuvAB complex. HJ branch migration allows RuvC to scan DNA until it finds its consensus sequence, where it cleaves and resolves the cruciform DNA.</text>
</comment>
<evidence type="ECO:0000256" key="2">
    <source>
        <dbReference type="ARBA" id="ARBA00022763"/>
    </source>
</evidence>
<evidence type="ECO:0000256" key="1">
    <source>
        <dbReference type="ARBA" id="ARBA00022490"/>
    </source>
</evidence>
<dbReference type="CDD" id="cd14332">
    <property type="entry name" value="UBA_RuvA_C"/>
    <property type="match status" value="1"/>
</dbReference>
<sequence length="199" mass="20201">MISQLTGTVSYVGATRAIITVSGVGFDVLVTATHALELRVGAEITLSCALIVREDSLTLYGFRDAREREVFGLLTSVTGVGPKSAMGVLAQLRPDELATAVENEDLAAFKKVSGVGPKTAKLITVQLKGKLAGATAAGNAGGATVSGSTRDDVVEALVGLGTPQKQAQEAVERASEGAAAGADVPTLLRAALQQLGGAR</sequence>
<dbReference type="Gene3D" id="1.10.150.20">
    <property type="entry name" value="5' to 3' exonuclease, C-terminal subdomain"/>
    <property type="match status" value="1"/>
</dbReference>
<keyword evidence="5 6" id="KW-0234">DNA repair</keyword>
<dbReference type="InterPro" id="IPR000085">
    <property type="entry name" value="RuvA"/>
</dbReference>
<dbReference type="NCBIfam" id="TIGR00084">
    <property type="entry name" value="ruvA"/>
    <property type="match status" value="1"/>
</dbReference>
<comment type="caution">
    <text evidence="6">Lacks conserved residue(s) required for the propagation of feature annotation.</text>
</comment>
<dbReference type="InterPro" id="IPR013849">
    <property type="entry name" value="DNA_helicase_Holl-junc_RuvA_I"/>
</dbReference>
<keyword evidence="1 6" id="KW-0963">Cytoplasm</keyword>
<dbReference type="Gene3D" id="2.40.50.140">
    <property type="entry name" value="Nucleic acid-binding proteins"/>
    <property type="match status" value="1"/>
</dbReference>
<dbReference type="HAMAP" id="MF_00031">
    <property type="entry name" value="DNA_HJ_migration_RuvA"/>
    <property type="match status" value="1"/>
</dbReference>
<feature type="region of interest" description="Domain III" evidence="6">
    <location>
        <begin position="145"/>
        <end position="199"/>
    </location>
</feature>
<protein>
    <recommendedName>
        <fullName evidence="6">Holliday junction branch migration complex subunit RuvA</fullName>
    </recommendedName>
</protein>
<evidence type="ECO:0000259" key="7">
    <source>
        <dbReference type="Pfam" id="PF01330"/>
    </source>
</evidence>
<comment type="similarity">
    <text evidence="6">Belongs to the RuvA family.</text>
</comment>
<evidence type="ECO:0000256" key="6">
    <source>
        <dbReference type="HAMAP-Rule" id="MF_00031"/>
    </source>
</evidence>
<dbReference type="InterPro" id="IPR012340">
    <property type="entry name" value="NA-bd_OB-fold"/>
</dbReference>
<evidence type="ECO:0000256" key="4">
    <source>
        <dbReference type="ARBA" id="ARBA00023172"/>
    </source>
</evidence>
<feature type="domain" description="DNA helicase Holliday junction RuvA type" evidence="7">
    <location>
        <begin position="1"/>
        <end position="61"/>
    </location>
</feature>
<reference evidence="9" key="1">
    <citation type="submission" date="2022-05" db="EMBL/GenBank/DDBJ databases">
        <title>Complete genome sequence of toluene-degrading Gulosibacter sediminis strain ACHW.36C.</title>
        <authorList>
            <person name="Wai A.C."/>
            <person name="Lai G.K."/>
            <person name="Griffin S.D."/>
            <person name="Leung F.C."/>
        </authorList>
    </citation>
    <scope>NUCLEOTIDE SEQUENCE [LARGE SCALE GENOMIC DNA]</scope>
    <source>
        <strain evidence="9">ACHW.36C</strain>
    </source>
</reference>
<evidence type="ECO:0000256" key="3">
    <source>
        <dbReference type="ARBA" id="ARBA00023125"/>
    </source>
</evidence>
<dbReference type="Pfam" id="PF07499">
    <property type="entry name" value="RuvA_C"/>
    <property type="match status" value="1"/>
</dbReference>
<dbReference type="Pfam" id="PF01330">
    <property type="entry name" value="RuvA_N"/>
    <property type="match status" value="1"/>
</dbReference>
<evidence type="ECO:0000259" key="8">
    <source>
        <dbReference type="Pfam" id="PF07499"/>
    </source>
</evidence>
<keyword evidence="4 6" id="KW-0233">DNA recombination</keyword>
<accession>A0ABY4MUV7</accession>
<comment type="domain">
    <text evidence="6">Has three domains with a flexible linker between the domains II and III and assumes an 'L' shape. Domain III is highly mobile and contacts RuvB.</text>
</comment>
<dbReference type="Gene3D" id="1.10.8.10">
    <property type="entry name" value="DNA helicase RuvA subunit, C-terminal domain"/>
    <property type="match status" value="1"/>
</dbReference>
<name>A0ABY4MUV7_9MICO</name>
<evidence type="ECO:0000313" key="9">
    <source>
        <dbReference type="EMBL" id="UQN13819.1"/>
    </source>
</evidence>
<keyword evidence="3 6" id="KW-0238">DNA-binding</keyword>